<name>A0A5B2W3M5_9BACT</name>
<sequence>MKKIILISCMTGVLAMAGCKKFLEKEPLSTLSPVNYYNNESEVNAALSGVYNILALETMWGGQLPIRHNATTDESWFSYTSFPTGPFWYNYDPSDPYVTNLWTNLYVGIERANTLLANLDGVDMDAAKKASVRGETLFLRAFYYFTLVQYYGDVPLKLTPSTSVNKVDIPRTASKDIYAQILQDMTAAEGLVQKPQDIGYSERISTATVQGILARVCLTMAGEPLRDVSKYQDARNWAMKLYQSGFNELNKDYAQVFINECQNLYDLKECIWETGNWGNNNDANRIGSRLGNENGVKCTPAVADQGTIGYAYGFISATYKLFKLYEHADADSSHIDRRRDWAVSPYTLSAKGVKTAIKPTTYYIRNCAKWRREYELDRPMNKNYTPIRFPMLRYADVLLMLAEADNEVNNGPTAVAYDAINQVRRRGYGTDPHSANPVADLTGLSKASFLQAIQDERARELCFEGLRKPDLIRWGIFLTTMQDAAAEIRTQATATYQYAADAASRVSARHLLYPIPTGEMSLNKAITQNNPGW</sequence>
<keyword evidence="4" id="KW-0472">Membrane</keyword>
<dbReference type="Gene3D" id="1.25.40.390">
    <property type="match status" value="1"/>
</dbReference>
<evidence type="ECO:0000256" key="1">
    <source>
        <dbReference type="ARBA" id="ARBA00004442"/>
    </source>
</evidence>
<organism evidence="8 9">
    <name type="scientific">Chitinophaga agrisoli</name>
    <dbReference type="NCBI Taxonomy" id="2607653"/>
    <lineage>
        <taxon>Bacteria</taxon>
        <taxon>Pseudomonadati</taxon>
        <taxon>Bacteroidota</taxon>
        <taxon>Chitinophagia</taxon>
        <taxon>Chitinophagales</taxon>
        <taxon>Chitinophagaceae</taxon>
        <taxon>Chitinophaga</taxon>
    </lineage>
</organism>
<dbReference type="GO" id="GO:0009279">
    <property type="term" value="C:cell outer membrane"/>
    <property type="evidence" value="ECO:0007669"/>
    <property type="project" value="UniProtKB-SubCell"/>
</dbReference>
<dbReference type="InterPro" id="IPR012944">
    <property type="entry name" value="SusD_RagB_dom"/>
</dbReference>
<proteinExistence type="inferred from homology"/>
<evidence type="ECO:0000256" key="3">
    <source>
        <dbReference type="ARBA" id="ARBA00022729"/>
    </source>
</evidence>
<dbReference type="RefSeq" id="WP_149836532.1">
    <property type="nucleotide sequence ID" value="NZ_VUOC01000001.1"/>
</dbReference>
<dbReference type="InterPro" id="IPR011990">
    <property type="entry name" value="TPR-like_helical_dom_sf"/>
</dbReference>
<comment type="subcellular location">
    <subcellularLocation>
        <location evidence="1">Cell outer membrane</location>
    </subcellularLocation>
</comment>
<evidence type="ECO:0000256" key="2">
    <source>
        <dbReference type="ARBA" id="ARBA00006275"/>
    </source>
</evidence>
<keyword evidence="5" id="KW-0998">Cell outer membrane</keyword>
<feature type="domain" description="RagB/SusD" evidence="6">
    <location>
        <begin position="354"/>
        <end position="533"/>
    </location>
</feature>
<dbReference type="EMBL" id="VUOC01000001">
    <property type="protein sequence ID" value="KAA2245136.1"/>
    <property type="molecule type" value="Genomic_DNA"/>
</dbReference>
<evidence type="ECO:0000259" key="7">
    <source>
        <dbReference type="Pfam" id="PF14322"/>
    </source>
</evidence>
<dbReference type="InterPro" id="IPR033985">
    <property type="entry name" value="SusD-like_N"/>
</dbReference>
<accession>A0A5B2W3M5</accession>
<evidence type="ECO:0000313" key="9">
    <source>
        <dbReference type="Proteomes" id="UP000324611"/>
    </source>
</evidence>
<evidence type="ECO:0000259" key="6">
    <source>
        <dbReference type="Pfam" id="PF07980"/>
    </source>
</evidence>
<reference evidence="8 9" key="2">
    <citation type="submission" date="2019-09" db="EMBL/GenBank/DDBJ databases">
        <authorList>
            <person name="Jin C."/>
        </authorList>
    </citation>
    <scope>NUCLEOTIDE SEQUENCE [LARGE SCALE GENOMIC DNA]</scope>
    <source>
        <strain evidence="8 9">BN140078</strain>
    </source>
</reference>
<dbReference type="Pfam" id="PF14322">
    <property type="entry name" value="SusD-like_3"/>
    <property type="match status" value="1"/>
</dbReference>
<evidence type="ECO:0000256" key="4">
    <source>
        <dbReference type="ARBA" id="ARBA00023136"/>
    </source>
</evidence>
<keyword evidence="9" id="KW-1185">Reference proteome</keyword>
<dbReference type="CDD" id="cd08977">
    <property type="entry name" value="SusD"/>
    <property type="match status" value="1"/>
</dbReference>
<dbReference type="SUPFAM" id="SSF48452">
    <property type="entry name" value="TPR-like"/>
    <property type="match status" value="1"/>
</dbReference>
<protein>
    <submittedName>
        <fullName evidence="8">RagB/SusD family nutrient uptake outer membrane protein</fullName>
    </submittedName>
</protein>
<feature type="domain" description="SusD-like N-terminal" evidence="7">
    <location>
        <begin position="21"/>
        <end position="218"/>
    </location>
</feature>
<dbReference type="Proteomes" id="UP000324611">
    <property type="component" value="Unassembled WGS sequence"/>
</dbReference>
<evidence type="ECO:0000256" key="5">
    <source>
        <dbReference type="ARBA" id="ARBA00023237"/>
    </source>
</evidence>
<comment type="caution">
    <text evidence="8">The sequence shown here is derived from an EMBL/GenBank/DDBJ whole genome shotgun (WGS) entry which is preliminary data.</text>
</comment>
<gene>
    <name evidence="8" type="ORF">F0L74_04010</name>
</gene>
<evidence type="ECO:0000313" key="8">
    <source>
        <dbReference type="EMBL" id="KAA2245136.1"/>
    </source>
</evidence>
<dbReference type="PROSITE" id="PS51257">
    <property type="entry name" value="PROKAR_LIPOPROTEIN"/>
    <property type="match status" value="1"/>
</dbReference>
<reference evidence="8 9" key="1">
    <citation type="submission" date="2019-09" db="EMBL/GenBank/DDBJ databases">
        <title>Chitinophaga ginsengihumi sp. nov., isolated from soil of ginseng rhizosphere.</title>
        <authorList>
            <person name="Lee J."/>
        </authorList>
    </citation>
    <scope>NUCLEOTIDE SEQUENCE [LARGE SCALE GENOMIC DNA]</scope>
    <source>
        <strain evidence="8 9">BN140078</strain>
    </source>
</reference>
<dbReference type="AlphaFoldDB" id="A0A5B2W3M5"/>
<dbReference type="Pfam" id="PF07980">
    <property type="entry name" value="SusD_RagB"/>
    <property type="match status" value="1"/>
</dbReference>
<keyword evidence="3" id="KW-0732">Signal</keyword>
<comment type="similarity">
    <text evidence="2">Belongs to the SusD family.</text>
</comment>